<dbReference type="EMBL" id="JAZDQT010000002">
    <property type="protein sequence ID" value="MEE1945987.1"/>
    <property type="molecule type" value="Genomic_DNA"/>
</dbReference>
<name>A0ABU7I938_9SPHI</name>
<accession>A0ABU7I938</accession>
<reference evidence="2 3" key="1">
    <citation type="submission" date="2024-01" db="EMBL/GenBank/DDBJ databases">
        <title>Pedobacter sp. nov., isolated from fresh soil.</title>
        <authorList>
            <person name="Le N.T.T."/>
        </authorList>
    </citation>
    <scope>NUCLEOTIDE SEQUENCE [LARGE SCALE GENOMIC DNA]</scope>
    <source>
        <strain evidence="2 3">KR3-3</strain>
    </source>
</reference>
<feature type="transmembrane region" description="Helical" evidence="1">
    <location>
        <begin position="46"/>
        <end position="67"/>
    </location>
</feature>
<evidence type="ECO:0000313" key="3">
    <source>
        <dbReference type="Proteomes" id="UP001336835"/>
    </source>
</evidence>
<evidence type="ECO:0000256" key="1">
    <source>
        <dbReference type="SAM" id="Phobius"/>
    </source>
</evidence>
<protein>
    <submittedName>
        <fullName evidence="2">Uncharacterized protein</fullName>
    </submittedName>
</protein>
<dbReference type="RefSeq" id="WP_330108305.1">
    <property type="nucleotide sequence ID" value="NZ_JAZDQT010000002.1"/>
</dbReference>
<keyword evidence="3" id="KW-1185">Reference proteome</keyword>
<evidence type="ECO:0000313" key="2">
    <source>
        <dbReference type="EMBL" id="MEE1945987.1"/>
    </source>
</evidence>
<keyword evidence="1" id="KW-0812">Transmembrane</keyword>
<dbReference type="Proteomes" id="UP001336835">
    <property type="component" value="Unassembled WGS sequence"/>
</dbReference>
<comment type="caution">
    <text evidence="2">The sequence shown here is derived from an EMBL/GenBank/DDBJ whole genome shotgun (WGS) entry which is preliminary data.</text>
</comment>
<sequence length="73" mass="8228">MDQKQAQEREQSMETANQPGIYKTILVGVLVSILGVYLRFAFDATWLSILSWVILFVGAFICCKAVFKILDAK</sequence>
<keyword evidence="1" id="KW-0472">Membrane</keyword>
<organism evidence="2 3">
    <name type="scientific">Pedobacter albus</name>
    <dbReference type="NCBI Taxonomy" id="3113905"/>
    <lineage>
        <taxon>Bacteria</taxon>
        <taxon>Pseudomonadati</taxon>
        <taxon>Bacteroidota</taxon>
        <taxon>Sphingobacteriia</taxon>
        <taxon>Sphingobacteriales</taxon>
        <taxon>Sphingobacteriaceae</taxon>
        <taxon>Pedobacter</taxon>
    </lineage>
</organism>
<feature type="transmembrane region" description="Helical" evidence="1">
    <location>
        <begin position="21"/>
        <end position="40"/>
    </location>
</feature>
<keyword evidence="1" id="KW-1133">Transmembrane helix</keyword>
<gene>
    <name evidence="2" type="ORF">VRU48_12775</name>
</gene>
<proteinExistence type="predicted"/>